<organism evidence="2 3">
    <name type="scientific">Kibdelosporangium phytohabitans</name>
    <dbReference type="NCBI Taxonomy" id="860235"/>
    <lineage>
        <taxon>Bacteria</taxon>
        <taxon>Bacillati</taxon>
        <taxon>Actinomycetota</taxon>
        <taxon>Actinomycetes</taxon>
        <taxon>Pseudonocardiales</taxon>
        <taxon>Pseudonocardiaceae</taxon>
        <taxon>Kibdelosporangium</taxon>
    </lineage>
</organism>
<dbReference type="InterPro" id="IPR047789">
    <property type="entry name" value="CU044_5270-like"/>
</dbReference>
<feature type="transmembrane region" description="Helical" evidence="1">
    <location>
        <begin position="45"/>
        <end position="65"/>
    </location>
</feature>
<dbReference type="NCBIfam" id="NF038083">
    <property type="entry name" value="CU044_5270_fam"/>
    <property type="match status" value="1"/>
</dbReference>
<proteinExistence type="predicted"/>
<dbReference type="KEGG" id="kphy:AOZ06_18570"/>
<dbReference type="Proteomes" id="UP000063699">
    <property type="component" value="Chromosome"/>
</dbReference>
<name>A0A0N9HZ48_9PSEU</name>
<dbReference type="STRING" id="860235.AOZ06_18570"/>
<dbReference type="OrthoDB" id="3387554at2"/>
<keyword evidence="1" id="KW-0812">Transmembrane</keyword>
<keyword evidence="1" id="KW-0472">Membrane</keyword>
<sequence length="345" mass="37222">MKELDEAFAMLHRDARAAPAGLADARQRLMDEIDGVRPRRARRRWAIPVAAAAGAIALAAAVVVVRTAPSPGEELPLASAPEVLNKAADITDVGAVDKPIEPGQYRYVAERRWITYGVPDGTKKKTIYPYLQEELIERWIPAVPNGIRQIRRTSIGEPKNLADMPADAGARIAASRVPDETRTGRCKNIGAPAGPGGIECDTLDRFDFYAALPRDPVQLNKQLDALATQYGPQKPSMMFKAGIDALTRGLMTAQLRAQWYRALALIPGVRVIERRTTVDGRSGVALGLDDQRERQELVIDMVTGEFIGTRTLAGPQPSNPAIEPGTEIGASTITTSVVSTLGATS</sequence>
<dbReference type="RefSeq" id="WP_054290561.1">
    <property type="nucleotide sequence ID" value="NZ_CP012752.1"/>
</dbReference>
<gene>
    <name evidence="2" type="ORF">AOZ06_18570</name>
</gene>
<evidence type="ECO:0000313" key="2">
    <source>
        <dbReference type="EMBL" id="ALG08654.1"/>
    </source>
</evidence>
<accession>A0A0N9HZ48</accession>
<keyword evidence="3" id="KW-1185">Reference proteome</keyword>
<evidence type="ECO:0000313" key="3">
    <source>
        <dbReference type="Proteomes" id="UP000063699"/>
    </source>
</evidence>
<reference evidence="2 3" key="1">
    <citation type="submission" date="2015-07" db="EMBL/GenBank/DDBJ databases">
        <title>Genome sequencing of Kibdelosporangium phytohabitans.</title>
        <authorList>
            <person name="Qin S."/>
            <person name="Xing K."/>
        </authorList>
    </citation>
    <scope>NUCLEOTIDE SEQUENCE [LARGE SCALE GENOMIC DNA]</scope>
    <source>
        <strain evidence="2 3">KLBMP1111</strain>
    </source>
</reference>
<evidence type="ECO:0008006" key="4">
    <source>
        <dbReference type="Google" id="ProtNLM"/>
    </source>
</evidence>
<evidence type="ECO:0000256" key="1">
    <source>
        <dbReference type="SAM" id="Phobius"/>
    </source>
</evidence>
<keyword evidence="1" id="KW-1133">Transmembrane helix</keyword>
<dbReference type="EMBL" id="CP012752">
    <property type="protein sequence ID" value="ALG08654.1"/>
    <property type="molecule type" value="Genomic_DNA"/>
</dbReference>
<protein>
    <recommendedName>
        <fullName evidence="4">CU044_5270 family protein</fullName>
    </recommendedName>
</protein>
<dbReference type="AlphaFoldDB" id="A0A0N9HZ48"/>